<evidence type="ECO:0000313" key="2">
    <source>
        <dbReference type="Proteomes" id="UP001597178"/>
    </source>
</evidence>
<dbReference type="InterPro" id="IPR006379">
    <property type="entry name" value="HAD-SF_hydro_IIB"/>
</dbReference>
<dbReference type="GO" id="GO:0016787">
    <property type="term" value="F:hydrolase activity"/>
    <property type="evidence" value="ECO:0007669"/>
    <property type="project" value="UniProtKB-KW"/>
</dbReference>
<accession>A0ABW3ZVX1</accession>
<name>A0ABW3ZVX1_9BACI</name>
<dbReference type="PANTHER" id="PTHR10000:SF25">
    <property type="entry name" value="PHOSPHATASE YKRA-RELATED"/>
    <property type="match status" value="1"/>
</dbReference>
<dbReference type="Gene3D" id="3.30.1240.10">
    <property type="match status" value="1"/>
</dbReference>
<comment type="caution">
    <text evidence="1">The sequence shown here is derived from an EMBL/GenBank/DDBJ whole genome shotgun (WGS) entry which is preliminary data.</text>
</comment>
<dbReference type="Pfam" id="PF08282">
    <property type="entry name" value="Hydrolase_3"/>
    <property type="match status" value="1"/>
</dbReference>
<dbReference type="PROSITE" id="PS01229">
    <property type="entry name" value="COF_2"/>
    <property type="match status" value="1"/>
</dbReference>
<dbReference type="Proteomes" id="UP001597178">
    <property type="component" value="Unassembled WGS sequence"/>
</dbReference>
<dbReference type="Gene3D" id="3.40.50.1000">
    <property type="entry name" value="HAD superfamily/HAD-like"/>
    <property type="match status" value="1"/>
</dbReference>
<dbReference type="InterPro" id="IPR023214">
    <property type="entry name" value="HAD_sf"/>
</dbReference>
<organism evidence="1 2">
    <name type="scientific">Lentibacillus salinarum</name>
    <dbReference type="NCBI Taxonomy" id="446820"/>
    <lineage>
        <taxon>Bacteria</taxon>
        <taxon>Bacillati</taxon>
        <taxon>Bacillota</taxon>
        <taxon>Bacilli</taxon>
        <taxon>Bacillales</taxon>
        <taxon>Bacillaceae</taxon>
        <taxon>Lentibacillus</taxon>
    </lineage>
</organism>
<proteinExistence type="predicted"/>
<dbReference type="SFLD" id="SFLDS00003">
    <property type="entry name" value="Haloacid_Dehalogenase"/>
    <property type="match status" value="1"/>
</dbReference>
<dbReference type="SFLD" id="SFLDG01140">
    <property type="entry name" value="C2.B:_Phosphomannomutase_and_P"/>
    <property type="match status" value="1"/>
</dbReference>
<dbReference type="SFLD" id="SFLDG01144">
    <property type="entry name" value="C2.B.4:_PGP_Like"/>
    <property type="match status" value="1"/>
</dbReference>
<dbReference type="CDD" id="cd07517">
    <property type="entry name" value="HAD_HPP"/>
    <property type="match status" value="1"/>
</dbReference>
<dbReference type="InterPro" id="IPR000150">
    <property type="entry name" value="Cof"/>
</dbReference>
<dbReference type="EMBL" id="JBHTNH010000025">
    <property type="protein sequence ID" value="MFD1362379.1"/>
    <property type="molecule type" value="Genomic_DNA"/>
</dbReference>
<dbReference type="NCBIfam" id="TIGR00099">
    <property type="entry name" value="Cof-subfamily"/>
    <property type="match status" value="1"/>
</dbReference>
<sequence length="268" mass="30153">MMKKLVFFDIDGTLLDDEKKLPESTKQAVADLQEAGHTVAIATGRAPFAFEPLLRELNINTYVSINGQYAEHNDEAIYKNPLRASVLEELELHAKLRNHPLMYVNEENWYSNTEEHPHISAAIDSLRVNQKVTYDPMFYQDGVVYQAFLFCEEYGETAYRQAFSDLEFIRWHDYAVDVMPAGGSKAAGIKKLTEHLQFSPYDVYAFGDGLNDIKMLQTVKNSIAMGNASDVVKEAASAVTKAVNEDGIWHGVRMAGLVSNGIPRTIRR</sequence>
<keyword evidence="2" id="KW-1185">Reference proteome</keyword>
<reference evidence="2" key="1">
    <citation type="journal article" date="2019" name="Int. J. Syst. Evol. Microbiol.">
        <title>The Global Catalogue of Microorganisms (GCM) 10K type strain sequencing project: providing services to taxonomists for standard genome sequencing and annotation.</title>
        <authorList>
            <consortium name="The Broad Institute Genomics Platform"/>
            <consortium name="The Broad Institute Genome Sequencing Center for Infectious Disease"/>
            <person name="Wu L."/>
            <person name="Ma J."/>
        </authorList>
    </citation>
    <scope>NUCLEOTIDE SEQUENCE [LARGE SCALE GENOMIC DNA]</scope>
    <source>
        <strain evidence="2">CCUG 54822</strain>
    </source>
</reference>
<dbReference type="InterPro" id="IPR036412">
    <property type="entry name" value="HAD-like_sf"/>
</dbReference>
<dbReference type="SUPFAM" id="SSF56784">
    <property type="entry name" value="HAD-like"/>
    <property type="match status" value="1"/>
</dbReference>
<dbReference type="NCBIfam" id="TIGR01484">
    <property type="entry name" value="HAD-SF-IIB"/>
    <property type="match status" value="1"/>
</dbReference>
<dbReference type="RefSeq" id="WP_382400863.1">
    <property type="nucleotide sequence ID" value="NZ_JBHTNH010000025.1"/>
</dbReference>
<evidence type="ECO:0000313" key="1">
    <source>
        <dbReference type="EMBL" id="MFD1362379.1"/>
    </source>
</evidence>
<protein>
    <submittedName>
        <fullName evidence="1">Cof-type HAD-IIB family hydrolase</fullName>
    </submittedName>
</protein>
<keyword evidence="1" id="KW-0378">Hydrolase</keyword>
<dbReference type="PANTHER" id="PTHR10000">
    <property type="entry name" value="PHOSPHOSERINE PHOSPHATASE"/>
    <property type="match status" value="1"/>
</dbReference>
<gene>
    <name evidence="1" type="ORF">ACFQ4A_12000</name>
</gene>